<protein>
    <submittedName>
        <fullName evidence="2">Uncharacterized protein</fullName>
    </submittedName>
</protein>
<sequence>MSGLRKNKLCTRDKLKRPRSIPEKVEAGGQEKHTEAIVYDHMMNATGCCI</sequence>
<name>A0A0B7A6Q5_9EUPU</name>
<dbReference type="EMBL" id="HACG01029558">
    <property type="protein sequence ID" value="CEK76423.1"/>
    <property type="molecule type" value="Transcribed_RNA"/>
</dbReference>
<feature type="region of interest" description="Disordered" evidence="1">
    <location>
        <begin position="1"/>
        <end position="30"/>
    </location>
</feature>
<accession>A0A0B7A6Q5</accession>
<dbReference type="AlphaFoldDB" id="A0A0B7A6Q5"/>
<feature type="compositionally biased region" description="Basic residues" evidence="1">
    <location>
        <begin position="1"/>
        <end position="19"/>
    </location>
</feature>
<evidence type="ECO:0000313" key="2">
    <source>
        <dbReference type="EMBL" id="CEK76423.1"/>
    </source>
</evidence>
<feature type="compositionally biased region" description="Basic and acidic residues" evidence="1">
    <location>
        <begin position="20"/>
        <end position="30"/>
    </location>
</feature>
<gene>
    <name evidence="2" type="primary">ORF99918</name>
</gene>
<reference evidence="2" key="1">
    <citation type="submission" date="2014-12" db="EMBL/GenBank/DDBJ databases">
        <title>Insight into the proteome of Arion vulgaris.</title>
        <authorList>
            <person name="Aradska J."/>
            <person name="Bulat T."/>
            <person name="Smidak R."/>
            <person name="Sarate P."/>
            <person name="Gangsoo J."/>
            <person name="Sialana F."/>
            <person name="Bilban M."/>
            <person name="Lubec G."/>
        </authorList>
    </citation>
    <scope>NUCLEOTIDE SEQUENCE</scope>
    <source>
        <tissue evidence="2">Skin</tissue>
    </source>
</reference>
<evidence type="ECO:0000256" key="1">
    <source>
        <dbReference type="SAM" id="MobiDB-lite"/>
    </source>
</evidence>
<proteinExistence type="predicted"/>
<organism evidence="2">
    <name type="scientific">Arion vulgaris</name>
    <dbReference type="NCBI Taxonomy" id="1028688"/>
    <lineage>
        <taxon>Eukaryota</taxon>
        <taxon>Metazoa</taxon>
        <taxon>Spiralia</taxon>
        <taxon>Lophotrochozoa</taxon>
        <taxon>Mollusca</taxon>
        <taxon>Gastropoda</taxon>
        <taxon>Heterobranchia</taxon>
        <taxon>Euthyneura</taxon>
        <taxon>Panpulmonata</taxon>
        <taxon>Eupulmonata</taxon>
        <taxon>Stylommatophora</taxon>
        <taxon>Helicina</taxon>
        <taxon>Arionoidea</taxon>
        <taxon>Arionidae</taxon>
        <taxon>Arion</taxon>
    </lineage>
</organism>